<feature type="transmembrane region" description="Helical" evidence="1">
    <location>
        <begin position="135"/>
        <end position="158"/>
    </location>
</feature>
<keyword evidence="3" id="KW-1185">Reference proteome</keyword>
<feature type="transmembrane region" description="Helical" evidence="1">
    <location>
        <begin position="6"/>
        <end position="29"/>
    </location>
</feature>
<keyword evidence="1" id="KW-0472">Membrane</keyword>
<feature type="transmembrane region" description="Helical" evidence="1">
    <location>
        <begin position="178"/>
        <end position="200"/>
    </location>
</feature>
<protein>
    <submittedName>
        <fullName evidence="2">Uncharacterized protein</fullName>
    </submittedName>
</protein>
<gene>
    <name evidence="2" type="ORF">CPLU01_09988</name>
</gene>
<dbReference type="EMBL" id="WIGO01000164">
    <property type="protein sequence ID" value="KAF6825898.1"/>
    <property type="molecule type" value="Genomic_DNA"/>
</dbReference>
<evidence type="ECO:0000313" key="3">
    <source>
        <dbReference type="Proteomes" id="UP000654918"/>
    </source>
</evidence>
<keyword evidence="1" id="KW-1133">Transmembrane helix</keyword>
<reference evidence="2" key="1">
    <citation type="journal article" date="2020" name="Phytopathology">
        <title>Genome Sequence Resources of Colletotrichum truncatum, C. plurivorum, C. musicola, and C. sojae: Four Species Pathogenic to Soybean (Glycine max).</title>
        <authorList>
            <person name="Rogerio F."/>
            <person name="Boufleur T.R."/>
            <person name="Ciampi-Guillardi M."/>
            <person name="Sukno S.A."/>
            <person name="Thon M.R."/>
            <person name="Massola Junior N.S."/>
            <person name="Baroncelli R."/>
        </authorList>
    </citation>
    <scope>NUCLEOTIDE SEQUENCE</scope>
    <source>
        <strain evidence="2">LFN00145</strain>
    </source>
</reference>
<proteinExistence type="predicted"/>
<sequence>MLSAILVIVWIVLIFLAVLPTLYLFVRILRKPGYRLDDTRRWVDYTKAGLGLWLAAQVIQIVLFIVIVAGGANTFDVNFDSVGRRVVESIGVVSRTFGTWAQVCVCLAFFYLSHALTRLRNSGQEDSSKYRKGRVWAWIGAALVAGLTLLSFALWLSVSVTGGSRSRSEREYRSNRRLVASCFDIACFAILIIFAIANIVYSAKSRKKALGSPVHKAANILVTCTSLWFVRMIWSIASAFIGGFHVVFTFLDIFVSIWLGLAILYMMCRLASKESYALSKASYGSVGVGKTGDAEQAL</sequence>
<accession>A0A8H6K708</accession>
<dbReference type="Proteomes" id="UP000654918">
    <property type="component" value="Unassembled WGS sequence"/>
</dbReference>
<keyword evidence="1" id="KW-0812">Transmembrane</keyword>
<evidence type="ECO:0000313" key="2">
    <source>
        <dbReference type="EMBL" id="KAF6825898.1"/>
    </source>
</evidence>
<feature type="transmembrane region" description="Helical" evidence="1">
    <location>
        <begin position="50"/>
        <end position="72"/>
    </location>
</feature>
<feature type="transmembrane region" description="Helical" evidence="1">
    <location>
        <begin position="220"/>
        <end position="241"/>
    </location>
</feature>
<dbReference type="AlphaFoldDB" id="A0A8H6K708"/>
<name>A0A8H6K708_9PEZI</name>
<evidence type="ECO:0000256" key="1">
    <source>
        <dbReference type="SAM" id="Phobius"/>
    </source>
</evidence>
<comment type="caution">
    <text evidence="2">The sequence shown here is derived from an EMBL/GenBank/DDBJ whole genome shotgun (WGS) entry which is preliminary data.</text>
</comment>
<feature type="transmembrane region" description="Helical" evidence="1">
    <location>
        <begin position="247"/>
        <end position="268"/>
    </location>
</feature>
<feature type="transmembrane region" description="Helical" evidence="1">
    <location>
        <begin position="92"/>
        <end position="114"/>
    </location>
</feature>
<organism evidence="2 3">
    <name type="scientific">Colletotrichum plurivorum</name>
    <dbReference type="NCBI Taxonomy" id="2175906"/>
    <lineage>
        <taxon>Eukaryota</taxon>
        <taxon>Fungi</taxon>
        <taxon>Dikarya</taxon>
        <taxon>Ascomycota</taxon>
        <taxon>Pezizomycotina</taxon>
        <taxon>Sordariomycetes</taxon>
        <taxon>Hypocreomycetidae</taxon>
        <taxon>Glomerellales</taxon>
        <taxon>Glomerellaceae</taxon>
        <taxon>Colletotrichum</taxon>
        <taxon>Colletotrichum orchidearum species complex</taxon>
    </lineage>
</organism>